<evidence type="ECO:0000313" key="2">
    <source>
        <dbReference type="Proteomes" id="UP000663720"/>
    </source>
</evidence>
<dbReference type="KEGG" id="dli:dnl_52740"/>
<reference evidence="1" key="1">
    <citation type="journal article" date="2021" name="Microb. Physiol.">
        <title>Proteogenomic Insights into the Physiology of Marine, Sulfate-Reducing, Filamentous Desulfonema limicola and Desulfonema magnum.</title>
        <authorList>
            <person name="Schnaars V."/>
            <person name="Wohlbrand L."/>
            <person name="Scheve S."/>
            <person name="Hinrichs C."/>
            <person name="Reinhardt R."/>
            <person name="Rabus R."/>
        </authorList>
    </citation>
    <scope>NUCLEOTIDE SEQUENCE</scope>
    <source>
        <strain evidence="1">5ac10</strain>
    </source>
</reference>
<organism evidence="1 2">
    <name type="scientific">Desulfonema limicola</name>
    <dbReference type="NCBI Taxonomy" id="45656"/>
    <lineage>
        <taxon>Bacteria</taxon>
        <taxon>Pseudomonadati</taxon>
        <taxon>Thermodesulfobacteriota</taxon>
        <taxon>Desulfobacteria</taxon>
        <taxon>Desulfobacterales</taxon>
        <taxon>Desulfococcaceae</taxon>
        <taxon>Desulfonema</taxon>
    </lineage>
</organism>
<protein>
    <submittedName>
        <fullName evidence="1">Uncharacterized protein</fullName>
    </submittedName>
</protein>
<dbReference type="AlphaFoldDB" id="A0A975GJC0"/>
<proteinExistence type="predicted"/>
<dbReference type="Proteomes" id="UP000663720">
    <property type="component" value="Chromosome"/>
</dbReference>
<accession>A0A975GJC0</accession>
<dbReference type="Gene3D" id="2.60.40.3010">
    <property type="match status" value="1"/>
</dbReference>
<gene>
    <name evidence="1" type="ORF">dnl_52740</name>
</gene>
<keyword evidence="2" id="KW-1185">Reference proteome</keyword>
<dbReference type="RefSeq" id="WP_207688763.1">
    <property type="nucleotide sequence ID" value="NZ_CP061799.1"/>
</dbReference>
<name>A0A975GJC0_9BACT</name>
<sequence length="561" mass="60709">MKIIIKILVPGILKKCFLYLTLISALIGYVTEAESSSLAINLDPENISGRNPDYTASFKEGDLPVNITAPSAVIEDNEGMGINYLTITIKNPQPGDILTADTSGTNIIFQYNQNSLVLTGMNPGGMDSAEQYQKVLQTVRFNNPGTNPDTTMRIIEFTAFSGQNNDNTASNTAACFLTIISVNSPPVNTIPGSQMTPVNIVLIFSSNNGNRISVSDEEAEAGEIQVSLTIDRGSLILAGDSGSRITGNNTIAVVLTGAVEQVNSELDGLKYEPEPGWSGKVYLNIETSDLGYSGMPGPLTDNDIIEITVGVTTEPNQEPDAVFNEGETVILDAFDQTGEMKTYEWYQISGPGVFLSDKNIASPAFTAPIVSFQGAELIFELKSENNEGMKFTTRVIIKINDNGIIGFPEDVLTFRPAAQAEMGIKIIKGELISIKGINPDEIENTENRPENLIYGLINIQVKVLTPEDQGAVAEIYFSEPADNEYKWFGFHEDSGWSDYGENSVFSDDRRHVTLYLNDYMDNGIINNTSGLGKPSTGSGAGDSGGGCFIRISDLKNNLNPF</sequence>
<dbReference type="EMBL" id="CP061799">
    <property type="protein sequence ID" value="QTA82888.1"/>
    <property type="molecule type" value="Genomic_DNA"/>
</dbReference>
<dbReference type="Pfam" id="PF22352">
    <property type="entry name" value="K319L-like_PKD"/>
    <property type="match status" value="1"/>
</dbReference>
<evidence type="ECO:0000313" key="1">
    <source>
        <dbReference type="EMBL" id="QTA82888.1"/>
    </source>
</evidence>